<comment type="pathway">
    <text evidence="2">Glycolipid biosynthesis; glycosylphosphatidylinositol-anchor biosynthesis.</text>
</comment>
<dbReference type="InterPro" id="IPR009450">
    <property type="entry name" value="Plno_GlcNAc_GPI2"/>
</dbReference>
<dbReference type="AlphaFoldDB" id="A0A317XL61"/>
<dbReference type="EMBL" id="KZ819200">
    <property type="protein sequence ID" value="PWY98138.1"/>
    <property type="molecule type" value="Genomic_DNA"/>
</dbReference>
<name>A0A317XL61_9BASI</name>
<evidence type="ECO:0000256" key="8">
    <source>
        <dbReference type="SAM" id="Phobius"/>
    </source>
</evidence>
<keyword evidence="6 8" id="KW-1133">Transmembrane helix</keyword>
<keyword evidence="9" id="KW-0328">Glycosyltransferase</keyword>
<dbReference type="STRING" id="1882483.A0A317XL61"/>
<keyword evidence="7 8" id="KW-0472">Membrane</keyword>
<evidence type="ECO:0000256" key="2">
    <source>
        <dbReference type="ARBA" id="ARBA00004687"/>
    </source>
</evidence>
<feature type="transmembrane region" description="Helical" evidence="8">
    <location>
        <begin position="84"/>
        <end position="103"/>
    </location>
</feature>
<accession>A0A317XL61</accession>
<feature type="transmembrane region" description="Helical" evidence="8">
    <location>
        <begin position="207"/>
        <end position="226"/>
    </location>
</feature>
<evidence type="ECO:0000256" key="4">
    <source>
        <dbReference type="ARBA" id="ARBA00022502"/>
    </source>
</evidence>
<dbReference type="GO" id="GO:0016757">
    <property type="term" value="F:glycosyltransferase activity"/>
    <property type="evidence" value="ECO:0007669"/>
    <property type="project" value="UniProtKB-KW"/>
</dbReference>
<keyword evidence="5 8" id="KW-0812">Transmembrane</keyword>
<evidence type="ECO:0000256" key="1">
    <source>
        <dbReference type="ARBA" id="ARBA00004141"/>
    </source>
</evidence>
<keyword evidence="4" id="KW-0337">GPI-anchor biosynthesis</keyword>
<protein>
    <submittedName>
        <fullName evidence="9">Phosphatidylinositol N-acetylglucosaminyltransferase</fullName>
    </submittedName>
</protein>
<evidence type="ECO:0000313" key="10">
    <source>
        <dbReference type="Proteomes" id="UP000246740"/>
    </source>
</evidence>
<dbReference type="PANTHER" id="PTHR12982">
    <property type="entry name" value="PHOSPHATIDYLINOSITOL GLYCAN, CLASS C"/>
    <property type="match status" value="1"/>
</dbReference>
<dbReference type="Proteomes" id="UP000246740">
    <property type="component" value="Unassembled WGS sequence"/>
</dbReference>
<evidence type="ECO:0000256" key="5">
    <source>
        <dbReference type="ARBA" id="ARBA00022692"/>
    </source>
</evidence>
<evidence type="ECO:0000256" key="3">
    <source>
        <dbReference type="ARBA" id="ARBA00008321"/>
    </source>
</evidence>
<sequence length="320" mass="34744">MAAAWSTDQPSALGLRWKRAENATQKHDASRDAEQWSKVLWRKQAFPDNHVPETFLQDLRTNTELRLASLYELVVLSMPISQQLLSVILFVGLFVHLLTGSIGPQTVLVGTAAQGTSLGLVILCLVILAISPVLRTLTESTTSDSIWALSAFLFLLNLALADYSSTPIRAPEPASPSTSSTTLSQTLSLNAAICASVVLASRLQTNIEVFALLILAIVLFGLFPIFRRHLSTTIAARTTATTTQSKFHPSDLVNSLILCILYIAAVSVMWPISIATVALTTASTLFLSAVSPAWIKWAQTWKYEIKGPWDPAEPVISSSL</sequence>
<dbReference type="UniPathway" id="UPA00196"/>
<comment type="similarity">
    <text evidence="3">Belongs to the PIGC family.</text>
</comment>
<evidence type="ECO:0000256" key="7">
    <source>
        <dbReference type="ARBA" id="ARBA00023136"/>
    </source>
</evidence>
<dbReference type="FunCoup" id="A0A317XL61">
    <property type="interactions" value="248"/>
</dbReference>
<feature type="transmembrane region" description="Helical" evidence="8">
    <location>
        <begin position="146"/>
        <end position="163"/>
    </location>
</feature>
<evidence type="ECO:0000256" key="6">
    <source>
        <dbReference type="ARBA" id="ARBA00022989"/>
    </source>
</evidence>
<feature type="transmembrane region" description="Helical" evidence="8">
    <location>
        <begin position="252"/>
        <end position="270"/>
    </location>
</feature>
<dbReference type="InParanoid" id="A0A317XL61"/>
<evidence type="ECO:0000313" key="9">
    <source>
        <dbReference type="EMBL" id="PWY98138.1"/>
    </source>
</evidence>
<feature type="transmembrane region" description="Helical" evidence="8">
    <location>
        <begin position="115"/>
        <end position="134"/>
    </location>
</feature>
<dbReference type="OrthoDB" id="196709at2759"/>
<keyword evidence="10" id="KW-1185">Reference proteome</keyword>
<dbReference type="Pfam" id="PF06432">
    <property type="entry name" value="GPI2"/>
    <property type="match status" value="1"/>
</dbReference>
<keyword evidence="9" id="KW-0808">Transferase</keyword>
<gene>
    <name evidence="9" type="ORF">BCV70DRAFT_194308</name>
</gene>
<dbReference type="PANTHER" id="PTHR12982:SF0">
    <property type="entry name" value="PHOSPHATIDYLINOSITOL N-ACETYLGLUCOSAMINYLTRANSFERASE SUBUNIT C"/>
    <property type="match status" value="1"/>
</dbReference>
<organism evidence="9 10">
    <name type="scientific">Testicularia cyperi</name>
    <dbReference type="NCBI Taxonomy" id="1882483"/>
    <lineage>
        <taxon>Eukaryota</taxon>
        <taxon>Fungi</taxon>
        <taxon>Dikarya</taxon>
        <taxon>Basidiomycota</taxon>
        <taxon>Ustilaginomycotina</taxon>
        <taxon>Ustilaginomycetes</taxon>
        <taxon>Ustilaginales</taxon>
        <taxon>Anthracoideaceae</taxon>
        <taxon>Testicularia</taxon>
    </lineage>
</organism>
<proteinExistence type="inferred from homology"/>
<reference evidence="9 10" key="1">
    <citation type="journal article" date="2018" name="Mol. Biol. Evol.">
        <title>Broad Genomic Sampling Reveals a Smut Pathogenic Ancestry of the Fungal Clade Ustilaginomycotina.</title>
        <authorList>
            <person name="Kijpornyongpan T."/>
            <person name="Mondo S.J."/>
            <person name="Barry K."/>
            <person name="Sandor L."/>
            <person name="Lee J."/>
            <person name="Lipzen A."/>
            <person name="Pangilinan J."/>
            <person name="LaButti K."/>
            <person name="Hainaut M."/>
            <person name="Henrissat B."/>
            <person name="Grigoriev I.V."/>
            <person name="Spatafora J.W."/>
            <person name="Aime M.C."/>
        </authorList>
    </citation>
    <scope>NUCLEOTIDE SEQUENCE [LARGE SCALE GENOMIC DNA]</scope>
    <source>
        <strain evidence="9 10">MCA 3645</strain>
    </source>
</reference>
<comment type="subcellular location">
    <subcellularLocation>
        <location evidence="1">Membrane</location>
        <topology evidence="1">Multi-pass membrane protein</topology>
    </subcellularLocation>
</comment>
<dbReference type="GO" id="GO:0000506">
    <property type="term" value="C:glycosylphosphatidylinositol-N-acetylglucosaminyltransferase (GPI-GnT) complex"/>
    <property type="evidence" value="ECO:0007669"/>
    <property type="project" value="TreeGrafter"/>
</dbReference>
<dbReference type="PIRSF" id="PIRSF016104">
    <property type="entry name" value="GPI2"/>
    <property type="match status" value="1"/>
</dbReference>
<dbReference type="GO" id="GO:0006506">
    <property type="term" value="P:GPI anchor biosynthetic process"/>
    <property type="evidence" value="ECO:0007669"/>
    <property type="project" value="UniProtKB-UniPathway"/>
</dbReference>